<dbReference type="SUPFAM" id="SSF54695">
    <property type="entry name" value="POZ domain"/>
    <property type="match status" value="1"/>
</dbReference>
<dbReference type="InterPro" id="IPR011333">
    <property type="entry name" value="SKP1/BTB/POZ_sf"/>
</dbReference>
<evidence type="ECO:0000313" key="2">
    <source>
        <dbReference type="EMBL" id="KAF2643924.1"/>
    </source>
</evidence>
<accession>A0A6A6SCL7</accession>
<dbReference type="PROSITE" id="PS50097">
    <property type="entry name" value="BTB"/>
    <property type="match status" value="1"/>
</dbReference>
<dbReference type="Proteomes" id="UP000799753">
    <property type="component" value="Unassembled WGS sequence"/>
</dbReference>
<dbReference type="OrthoDB" id="1022638at2759"/>
<name>A0A6A6SCL7_9PLEO</name>
<proteinExistence type="predicted"/>
<feature type="domain" description="BTB" evidence="1">
    <location>
        <begin position="20"/>
        <end position="84"/>
    </location>
</feature>
<sequence length="236" mass="26635">MPMSSLRYEYKDRLPGIGGPTVQVVLADERSFFIYESLICSSSRYFDAALGSDWAEAQDRVIHLTEYPAHTFEIYMQWLFSNNVHSLGVVPDGHSTVLSEWSVLVEAYLLGDYIQDTKFKDTVIDAMFSCAINIPLSDDLQKPCMSADEIYHNTPRHSPLQRLVVDLTVAREGPGFWSEEHEYELPTAFLKDMLAELAIVAAGGFPLEPSEAPRLSCLCKYHCHGDDPCHRKEDVP</sequence>
<dbReference type="PANTHER" id="PTHR47843:SF2">
    <property type="entry name" value="BTB DOMAIN-CONTAINING PROTEIN"/>
    <property type="match status" value="1"/>
</dbReference>
<dbReference type="Gene3D" id="3.30.710.10">
    <property type="entry name" value="Potassium Channel Kv1.1, Chain A"/>
    <property type="match status" value="1"/>
</dbReference>
<evidence type="ECO:0000313" key="3">
    <source>
        <dbReference type="Proteomes" id="UP000799753"/>
    </source>
</evidence>
<keyword evidence="3" id="KW-1185">Reference proteome</keyword>
<reference evidence="2" key="1">
    <citation type="journal article" date="2020" name="Stud. Mycol.">
        <title>101 Dothideomycetes genomes: a test case for predicting lifestyles and emergence of pathogens.</title>
        <authorList>
            <person name="Haridas S."/>
            <person name="Albert R."/>
            <person name="Binder M."/>
            <person name="Bloem J."/>
            <person name="Labutti K."/>
            <person name="Salamov A."/>
            <person name="Andreopoulos B."/>
            <person name="Baker S."/>
            <person name="Barry K."/>
            <person name="Bills G."/>
            <person name="Bluhm B."/>
            <person name="Cannon C."/>
            <person name="Castanera R."/>
            <person name="Culley D."/>
            <person name="Daum C."/>
            <person name="Ezra D."/>
            <person name="Gonzalez J."/>
            <person name="Henrissat B."/>
            <person name="Kuo A."/>
            <person name="Liang C."/>
            <person name="Lipzen A."/>
            <person name="Lutzoni F."/>
            <person name="Magnuson J."/>
            <person name="Mondo S."/>
            <person name="Nolan M."/>
            <person name="Ohm R."/>
            <person name="Pangilinan J."/>
            <person name="Park H.-J."/>
            <person name="Ramirez L."/>
            <person name="Alfaro M."/>
            <person name="Sun H."/>
            <person name="Tritt A."/>
            <person name="Yoshinaga Y."/>
            <person name="Zwiers L.-H."/>
            <person name="Turgeon B."/>
            <person name="Goodwin S."/>
            <person name="Spatafora J."/>
            <person name="Crous P."/>
            <person name="Grigoriev I."/>
        </authorList>
    </citation>
    <scope>NUCLEOTIDE SEQUENCE</scope>
    <source>
        <strain evidence="2">CBS 473.64</strain>
    </source>
</reference>
<organism evidence="2 3">
    <name type="scientific">Massarina eburnea CBS 473.64</name>
    <dbReference type="NCBI Taxonomy" id="1395130"/>
    <lineage>
        <taxon>Eukaryota</taxon>
        <taxon>Fungi</taxon>
        <taxon>Dikarya</taxon>
        <taxon>Ascomycota</taxon>
        <taxon>Pezizomycotina</taxon>
        <taxon>Dothideomycetes</taxon>
        <taxon>Pleosporomycetidae</taxon>
        <taxon>Pleosporales</taxon>
        <taxon>Massarineae</taxon>
        <taxon>Massarinaceae</taxon>
        <taxon>Massarina</taxon>
    </lineage>
</organism>
<dbReference type="PANTHER" id="PTHR47843">
    <property type="entry name" value="BTB DOMAIN-CONTAINING PROTEIN-RELATED"/>
    <property type="match status" value="1"/>
</dbReference>
<dbReference type="CDD" id="cd18186">
    <property type="entry name" value="BTB_POZ_ZBTB_KLHL-like"/>
    <property type="match status" value="1"/>
</dbReference>
<dbReference type="EMBL" id="MU006779">
    <property type="protein sequence ID" value="KAF2643924.1"/>
    <property type="molecule type" value="Genomic_DNA"/>
</dbReference>
<gene>
    <name evidence="2" type="ORF">P280DRAFT_514907</name>
</gene>
<dbReference type="AlphaFoldDB" id="A0A6A6SCL7"/>
<dbReference type="InterPro" id="IPR000210">
    <property type="entry name" value="BTB/POZ_dom"/>
</dbReference>
<evidence type="ECO:0000259" key="1">
    <source>
        <dbReference type="PROSITE" id="PS50097"/>
    </source>
</evidence>
<protein>
    <recommendedName>
        <fullName evidence="1">BTB domain-containing protein</fullName>
    </recommendedName>
</protein>